<keyword evidence="6 12" id="KW-0406">Ion transport</keyword>
<evidence type="ECO:0000256" key="10">
    <source>
        <dbReference type="ARBA" id="ARBA00030215"/>
    </source>
</evidence>
<dbReference type="InterPro" id="IPR036771">
    <property type="entry name" value="ATPsynth_dsu/esu_N"/>
</dbReference>
<comment type="caution">
    <text evidence="17">The sequence shown here is derived from an EMBL/GenBank/DDBJ whole genome shotgun (WGS) entry which is preliminary data.</text>
</comment>
<evidence type="ECO:0000256" key="9">
    <source>
        <dbReference type="ARBA" id="ARBA00023310"/>
    </source>
</evidence>
<keyword evidence="7 12" id="KW-0472">Membrane</keyword>
<evidence type="ECO:0000256" key="11">
    <source>
        <dbReference type="ARBA" id="ARBA00031795"/>
    </source>
</evidence>
<organism evidence="17 18">
    <name type="scientific">Dellaglioa algida DSM 15638</name>
    <dbReference type="NCBI Taxonomy" id="1423719"/>
    <lineage>
        <taxon>Bacteria</taxon>
        <taxon>Bacillati</taxon>
        <taxon>Bacillota</taxon>
        <taxon>Bacilli</taxon>
        <taxon>Lactobacillales</taxon>
        <taxon>Lactobacillaceae</taxon>
        <taxon>Dellaglioa</taxon>
    </lineage>
</organism>
<evidence type="ECO:0000256" key="12">
    <source>
        <dbReference type="HAMAP-Rule" id="MF_00530"/>
    </source>
</evidence>
<keyword evidence="8 12" id="KW-0139">CF(1)</keyword>
<keyword evidence="12" id="KW-1003">Cell membrane</keyword>
<comment type="subcellular location">
    <subcellularLocation>
        <location evidence="2 12">Cell membrane</location>
        <topology evidence="2 12">Peripheral membrane protein</topology>
    </subcellularLocation>
</comment>
<sequence length="139" mass="15117">MAEDSVLTVSIVTPDGSVYENEARMLIVKTPSGEMGILPNHIPVIASLDIDAVRIKVSDNKEDEIAVSGGFVEFSKNVATIVANAAECQADIDENRAQAAKARAEQMISKAKETNNTNELKRSEIALRRAINRIKISKH</sequence>
<dbReference type="GO" id="GO:0046933">
    <property type="term" value="F:proton-transporting ATP synthase activity, rotational mechanism"/>
    <property type="evidence" value="ECO:0007669"/>
    <property type="project" value="UniProtKB-UniRule"/>
</dbReference>
<evidence type="ECO:0000256" key="3">
    <source>
        <dbReference type="ARBA" id="ARBA00005712"/>
    </source>
</evidence>
<dbReference type="NCBIfam" id="TIGR01216">
    <property type="entry name" value="ATP_synt_epsi"/>
    <property type="match status" value="1"/>
</dbReference>
<dbReference type="AlphaFoldDB" id="A0A0R1HL16"/>
<name>A0A0R1HL16_9LACO</name>
<dbReference type="EMBL" id="AZDI01000002">
    <property type="protein sequence ID" value="KRK46233.1"/>
    <property type="molecule type" value="Genomic_DNA"/>
</dbReference>
<dbReference type="PANTHER" id="PTHR13822:SF10">
    <property type="entry name" value="ATP SYNTHASE EPSILON CHAIN, CHLOROPLASTIC"/>
    <property type="match status" value="1"/>
</dbReference>
<evidence type="ECO:0000259" key="16">
    <source>
        <dbReference type="Pfam" id="PF02823"/>
    </source>
</evidence>
<evidence type="ECO:0000313" key="17">
    <source>
        <dbReference type="EMBL" id="KRK46233.1"/>
    </source>
</evidence>
<dbReference type="NCBIfam" id="NF001846">
    <property type="entry name" value="PRK00571.1-3"/>
    <property type="match status" value="1"/>
</dbReference>
<evidence type="ECO:0000256" key="2">
    <source>
        <dbReference type="ARBA" id="ARBA00004202"/>
    </source>
</evidence>
<comment type="similarity">
    <text evidence="3 12 13">Belongs to the ATPase epsilon chain family.</text>
</comment>
<keyword evidence="18" id="KW-1185">Reference proteome</keyword>
<evidence type="ECO:0000256" key="1">
    <source>
        <dbReference type="ARBA" id="ARBA00003543"/>
    </source>
</evidence>
<dbReference type="SUPFAM" id="SSF46604">
    <property type="entry name" value="Epsilon subunit of F1F0-ATP synthase C-terminal domain"/>
    <property type="match status" value="1"/>
</dbReference>
<evidence type="ECO:0000256" key="14">
    <source>
        <dbReference type="SAM" id="Coils"/>
    </source>
</evidence>
<feature type="domain" description="ATP synthase F1 complex delta/epsilon subunit N-terminal" evidence="16">
    <location>
        <begin position="7"/>
        <end position="86"/>
    </location>
</feature>
<feature type="domain" description="ATP synthase epsilon subunit C-terminal" evidence="15">
    <location>
        <begin position="91"/>
        <end position="137"/>
    </location>
</feature>
<dbReference type="Pfam" id="PF00401">
    <property type="entry name" value="ATP-synt_DE"/>
    <property type="match status" value="1"/>
</dbReference>
<dbReference type="OrthoDB" id="9804110at2"/>
<keyword evidence="12" id="KW-0375">Hydrogen ion transport</keyword>
<dbReference type="InterPro" id="IPR020547">
    <property type="entry name" value="ATP_synth_F1_esu_C"/>
</dbReference>
<keyword evidence="5 12" id="KW-0813">Transport</keyword>
<dbReference type="GO" id="GO:0005524">
    <property type="term" value="F:ATP binding"/>
    <property type="evidence" value="ECO:0007669"/>
    <property type="project" value="UniProtKB-UniRule"/>
</dbReference>
<comment type="function">
    <text evidence="1 12">Produces ATP from ADP in the presence of a proton gradient across the membrane.</text>
</comment>
<accession>A0A0R1HL16</accession>
<evidence type="ECO:0000313" key="18">
    <source>
        <dbReference type="Proteomes" id="UP000051450"/>
    </source>
</evidence>
<dbReference type="Proteomes" id="UP000051450">
    <property type="component" value="Unassembled WGS sequence"/>
</dbReference>
<proteinExistence type="inferred from homology"/>
<dbReference type="InterPro" id="IPR001469">
    <property type="entry name" value="ATP_synth_F1_dsu/esu"/>
</dbReference>
<comment type="subunit">
    <text evidence="12 13">F-type ATPases have 2 components, CF(1) - the catalytic core - and CF(0) - the membrane proton channel. CF(1) has five subunits: alpha(3), beta(3), gamma(1), delta(1), epsilon(1). CF(0) has three main subunits: a, b and c.</text>
</comment>
<evidence type="ECO:0000256" key="8">
    <source>
        <dbReference type="ARBA" id="ARBA00023196"/>
    </source>
</evidence>
<dbReference type="GeneID" id="83549416"/>
<reference evidence="17 18" key="1">
    <citation type="journal article" date="2015" name="Genome Announc.">
        <title>Expanding the biotechnology potential of lactobacilli through comparative genomics of 213 strains and associated genera.</title>
        <authorList>
            <person name="Sun Z."/>
            <person name="Harris H.M."/>
            <person name="McCann A."/>
            <person name="Guo C."/>
            <person name="Argimon S."/>
            <person name="Zhang W."/>
            <person name="Yang X."/>
            <person name="Jeffery I.B."/>
            <person name="Cooney J.C."/>
            <person name="Kagawa T.F."/>
            <person name="Liu W."/>
            <person name="Song Y."/>
            <person name="Salvetti E."/>
            <person name="Wrobel A."/>
            <person name="Rasinkangas P."/>
            <person name="Parkhill J."/>
            <person name="Rea M.C."/>
            <person name="O'Sullivan O."/>
            <person name="Ritari J."/>
            <person name="Douillard F.P."/>
            <person name="Paul Ross R."/>
            <person name="Yang R."/>
            <person name="Briner A.E."/>
            <person name="Felis G.E."/>
            <person name="de Vos W.M."/>
            <person name="Barrangou R."/>
            <person name="Klaenhammer T.R."/>
            <person name="Caufield P.W."/>
            <person name="Cui Y."/>
            <person name="Zhang H."/>
            <person name="O'Toole P.W."/>
        </authorList>
    </citation>
    <scope>NUCLEOTIDE SEQUENCE [LARGE SCALE GENOMIC DNA]</scope>
    <source>
        <strain evidence="17 18">DSM 15638</strain>
    </source>
</reference>
<keyword evidence="9 12" id="KW-0066">ATP synthesis</keyword>
<dbReference type="HAMAP" id="MF_00530">
    <property type="entry name" value="ATP_synth_epsil_bac"/>
    <property type="match status" value="1"/>
</dbReference>
<dbReference type="InterPro" id="IPR036794">
    <property type="entry name" value="ATP_F1_dsu/esu_C_sf"/>
</dbReference>
<dbReference type="RefSeq" id="WP_057973807.1">
    <property type="nucleotide sequence ID" value="NZ_AZDI01000002.1"/>
</dbReference>
<evidence type="ECO:0000256" key="13">
    <source>
        <dbReference type="RuleBase" id="RU003656"/>
    </source>
</evidence>
<evidence type="ECO:0000256" key="5">
    <source>
        <dbReference type="ARBA" id="ARBA00022448"/>
    </source>
</evidence>
<dbReference type="Gene3D" id="2.60.15.10">
    <property type="entry name" value="F0F1 ATP synthase delta/epsilon subunit, N-terminal"/>
    <property type="match status" value="1"/>
</dbReference>
<dbReference type="GO" id="GO:0005886">
    <property type="term" value="C:plasma membrane"/>
    <property type="evidence" value="ECO:0007669"/>
    <property type="project" value="UniProtKB-SubCell"/>
</dbReference>
<evidence type="ECO:0000256" key="6">
    <source>
        <dbReference type="ARBA" id="ARBA00023065"/>
    </source>
</evidence>
<dbReference type="PATRIC" id="fig|1423719.4.peg.746"/>
<keyword evidence="14" id="KW-0175">Coiled coil</keyword>
<dbReference type="GO" id="GO:0045259">
    <property type="term" value="C:proton-transporting ATP synthase complex"/>
    <property type="evidence" value="ECO:0007669"/>
    <property type="project" value="UniProtKB-KW"/>
</dbReference>
<protein>
    <recommendedName>
        <fullName evidence="4 12">ATP synthase epsilon chain</fullName>
    </recommendedName>
    <alternativeName>
        <fullName evidence="11 12">ATP synthase F1 sector epsilon subunit</fullName>
    </alternativeName>
    <alternativeName>
        <fullName evidence="10 12">F-ATPase epsilon subunit</fullName>
    </alternativeName>
</protein>
<evidence type="ECO:0000259" key="15">
    <source>
        <dbReference type="Pfam" id="PF00401"/>
    </source>
</evidence>
<feature type="coiled-coil region" evidence="14">
    <location>
        <begin position="83"/>
        <end position="117"/>
    </location>
</feature>
<dbReference type="SUPFAM" id="SSF51344">
    <property type="entry name" value="Epsilon subunit of F1F0-ATP synthase N-terminal domain"/>
    <property type="match status" value="1"/>
</dbReference>
<dbReference type="STRING" id="1423719.FC66_GL000735"/>
<gene>
    <name evidence="12" type="primary">atpC</name>
    <name evidence="17" type="ORF">FC66_GL000735</name>
</gene>
<dbReference type="Gene3D" id="1.20.5.440">
    <property type="entry name" value="ATP synthase delta/epsilon subunit, C-terminal domain"/>
    <property type="match status" value="1"/>
</dbReference>
<dbReference type="PANTHER" id="PTHR13822">
    <property type="entry name" value="ATP SYNTHASE DELTA/EPSILON CHAIN"/>
    <property type="match status" value="1"/>
</dbReference>
<dbReference type="CDD" id="cd12152">
    <property type="entry name" value="F1-ATPase_delta"/>
    <property type="match status" value="1"/>
</dbReference>
<evidence type="ECO:0000256" key="4">
    <source>
        <dbReference type="ARBA" id="ARBA00014480"/>
    </source>
</evidence>
<evidence type="ECO:0000256" key="7">
    <source>
        <dbReference type="ARBA" id="ARBA00023136"/>
    </source>
</evidence>
<dbReference type="InterPro" id="IPR020546">
    <property type="entry name" value="ATP_synth_F1_dsu/esu_N"/>
</dbReference>
<dbReference type="Pfam" id="PF02823">
    <property type="entry name" value="ATP-synt_DE_N"/>
    <property type="match status" value="1"/>
</dbReference>